<dbReference type="Proteomes" id="UP000567293">
    <property type="component" value="Unassembled WGS sequence"/>
</dbReference>
<dbReference type="Gene3D" id="3.30.1780.10">
    <property type="entry name" value="ornithine cyclodeaminase, domain 1"/>
    <property type="match status" value="1"/>
</dbReference>
<dbReference type="NCBIfam" id="TIGR03944">
    <property type="entry name" value="dehyd_SbnB_fam"/>
    <property type="match status" value="1"/>
</dbReference>
<dbReference type="InterPro" id="IPR023866">
    <property type="entry name" value="SbnB"/>
</dbReference>
<organism evidence="1 2">
    <name type="scientific">Candidatus Acidiferrum panamense</name>
    <dbReference type="NCBI Taxonomy" id="2741543"/>
    <lineage>
        <taxon>Bacteria</taxon>
        <taxon>Pseudomonadati</taxon>
        <taxon>Acidobacteriota</taxon>
        <taxon>Terriglobia</taxon>
        <taxon>Candidatus Acidiferrales</taxon>
        <taxon>Candidatus Acidiferrum</taxon>
    </lineage>
</organism>
<dbReference type="EMBL" id="JACDQQ010000248">
    <property type="protein sequence ID" value="MBA0083829.1"/>
    <property type="molecule type" value="Genomic_DNA"/>
</dbReference>
<dbReference type="PANTHER" id="PTHR13812:SF19">
    <property type="entry name" value="KETIMINE REDUCTASE MU-CRYSTALLIN"/>
    <property type="match status" value="1"/>
</dbReference>
<dbReference type="GO" id="GO:0019290">
    <property type="term" value="P:siderophore biosynthetic process"/>
    <property type="evidence" value="ECO:0007669"/>
    <property type="project" value="InterPro"/>
</dbReference>
<dbReference type="Pfam" id="PF02423">
    <property type="entry name" value="OCD_Mu_crystall"/>
    <property type="match status" value="1"/>
</dbReference>
<dbReference type="InterPro" id="IPR003462">
    <property type="entry name" value="ODC_Mu_crystall"/>
</dbReference>
<dbReference type="PANTHER" id="PTHR13812">
    <property type="entry name" value="KETIMINE REDUCTASE MU-CRYSTALLIN"/>
    <property type="match status" value="1"/>
</dbReference>
<dbReference type="InterPro" id="IPR036291">
    <property type="entry name" value="NAD(P)-bd_dom_sf"/>
</dbReference>
<comment type="caution">
    <text evidence="1">The sequence shown here is derived from an EMBL/GenBank/DDBJ whole genome shotgun (WGS) entry which is preliminary data.</text>
</comment>
<dbReference type="PIRSF" id="PIRSF001439">
    <property type="entry name" value="CryM"/>
    <property type="match status" value="1"/>
</dbReference>
<name>A0A7V8NM11_9BACT</name>
<evidence type="ECO:0000313" key="1">
    <source>
        <dbReference type="EMBL" id="MBA0083829.1"/>
    </source>
</evidence>
<dbReference type="AlphaFoldDB" id="A0A7V8NM11"/>
<gene>
    <name evidence="1" type="primary">sbnB</name>
    <name evidence="1" type="ORF">HRJ53_02435</name>
</gene>
<accession>A0A7V8NM11</accession>
<dbReference type="GO" id="GO:0016639">
    <property type="term" value="F:oxidoreductase activity, acting on the CH-NH2 group of donors, NAD or NADP as acceptor"/>
    <property type="evidence" value="ECO:0007669"/>
    <property type="project" value="InterPro"/>
</dbReference>
<keyword evidence="2" id="KW-1185">Reference proteome</keyword>
<protein>
    <submittedName>
        <fullName evidence="1">2,3-diaminopropionate biosynthesis protein SbnB</fullName>
    </submittedName>
</protein>
<dbReference type="SUPFAM" id="SSF51735">
    <property type="entry name" value="NAD(P)-binding Rossmann-fold domains"/>
    <property type="match status" value="1"/>
</dbReference>
<dbReference type="GO" id="GO:0005737">
    <property type="term" value="C:cytoplasm"/>
    <property type="evidence" value="ECO:0007669"/>
    <property type="project" value="TreeGrafter"/>
</dbReference>
<proteinExistence type="predicted"/>
<dbReference type="InterPro" id="IPR023401">
    <property type="entry name" value="ODC_N"/>
</dbReference>
<sequence length="346" mass="37040">MDAGNIAILRGSEVCAVLAGRELELIQVVRTAYETHGDGDSSLPHSTFLRFPGQPQDRIIALPAYLGGECRIAGIKWVSSFPENLHLGVDRASAVLILNSPHTGRPEAVLEGSVISAKRTAASAALAAQCLLSGKKVGRVGMIGCGLISFEIARFLLAVFPDVKSFALFDKDEARAKQFEDKCHSTFEEVRVEIATDVTAVLRSSPLISFATTALAPYISELRECARGSAILHISLRDLTPDVILSCDNVVDDVDHVCRAQTSVHLAEQLVGHRNFIRCTLADILSGRAPAKKDSETVSVFSPFGLGILDLAVGKLVRDLALQQGLETVIGSFLPGPWGEKACVKA</sequence>
<evidence type="ECO:0000313" key="2">
    <source>
        <dbReference type="Proteomes" id="UP000567293"/>
    </source>
</evidence>
<reference evidence="1" key="1">
    <citation type="submission" date="2020-06" db="EMBL/GenBank/DDBJ databases">
        <title>Legume-microbial interactions unlock mineral nutrients during tropical forest succession.</title>
        <authorList>
            <person name="Epihov D.Z."/>
        </authorList>
    </citation>
    <scope>NUCLEOTIDE SEQUENCE [LARGE SCALE GENOMIC DNA]</scope>
    <source>
        <strain evidence="1">Pan2503</strain>
    </source>
</reference>
<dbReference type="Gene3D" id="3.40.50.720">
    <property type="entry name" value="NAD(P)-binding Rossmann-like Domain"/>
    <property type="match status" value="1"/>
</dbReference>